<accession>A0A286P6K5</accession>
<dbReference type="RefSeq" id="WP_135370881.1">
    <property type="nucleotide sequence ID" value="NZ_AP018360.1"/>
</dbReference>
<dbReference type="AlphaFoldDB" id="A0A286P6K5"/>
<geneLocation type="plasmid" evidence="2 3">
    <name>unnamed1</name>
</geneLocation>
<dbReference type="EMBL" id="AP018360">
    <property type="protein sequence ID" value="BBA45469.1"/>
    <property type="molecule type" value="Genomic_DNA"/>
</dbReference>
<sequence length="150" mass="16243">MNTQQYKASQPLLYRVSASAGTALDIRCAWGLANVLSIEDSESPNVHHFDSIEDCLQEAEALGYRDGLASTLPPCFVGTALAGAWNVGAANRSECEESRGGTKEEWDALSPEAQAASWDSFDVLCARGIGDTHHFYQVLMKQCMVGYVGH</sequence>
<name>A0A286P6K5_9BURK</name>
<evidence type="ECO:0000313" key="3">
    <source>
        <dbReference type="Proteomes" id="UP001220209"/>
    </source>
</evidence>
<evidence type="ECO:0000313" key="1">
    <source>
        <dbReference type="EMBL" id="BBA45469.1"/>
    </source>
</evidence>
<keyword evidence="1" id="KW-0614">Plasmid</keyword>
<reference evidence="1" key="2">
    <citation type="journal article" date="2017" name="Genome Announc.">
        <title>High-Quality Draft Genome Sequence of Burkholderia contaminans CH-1, a Gram-Negative Bacterium That Metabolizes 2-Azahypoxanthine, a Plant Growth-Regulating Compound.</title>
        <authorList>
            <person name="Choi J.-H."/>
            <person name="Sugiura H."/>
            <person name="Moriuchi R."/>
            <person name="Kawagishi H."/>
            <person name="Dohra H."/>
        </authorList>
    </citation>
    <scope>NUCLEOTIDE SEQUENCE</scope>
    <source>
        <strain evidence="1">CH-1</strain>
        <plasmid evidence="1">pBC453</plasmid>
    </source>
</reference>
<geneLocation type="plasmid" evidence="1">
    <name>pBC453</name>
</geneLocation>
<evidence type="ECO:0000313" key="2">
    <source>
        <dbReference type="EMBL" id="WFN23705.1"/>
    </source>
</evidence>
<protein>
    <submittedName>
        <fullName evidence="1">Uncharacterized protein</fullName>
    </submittedName>
</protein>
<organism evidence="1">
    <name type="scientific">Burkholderia contaminans</name>
    <dbReference type="NCBI Taxonomy" id="488447"/>
    <lineage>
        <taxon>Bacteria</taxon>
        <taxon>Pseudomonadati</taxon>
        <taxon>Pseudomonadota</taxon>
        <taxon>Betaproteobacteria</taxon>
        <taxon>Burkholderiales</taxon>
        <taxon>Burkholderiaceae</taxon>
        <taxon>Burkholderia</taxon>
        <taxon>Burkholderia cepacia complex</taxon>
    </lineage>
</organism>
<dbReference type="Proteomes" id="UP001220209">
    <property type="component" value="Plasmid unnamed1"/>
</dbReference>
<dbReference type="EMBL" id="CP090643">
    <property type="protein sequence ID" value="WFN23705.1"/>
    <property type="molecule type" value="Genomic_DNA"/>
</dbReference>
<gene>
    <name evidence="1" type="ORF">BCCH1_79800</name>
    <name evidence="2" type="ORF">LXE91_39925</name>
</gene>
<reference evidence="1" key="1">
    <citation type="journal article" date="2016" name="Biosci. Biotechnol. Biochem.">
        <title>Bioconversion of AHX to AOH by resting cells of Burkholderia contaminans CH-1.</title>
        <authorList>
            <person name="Choi J.H."/>
            <person name="Kikuchi A."/>
            <person name="Pumkaeo P."/>
            <person name="Hirai H."/>
            <person name="Tokuyama S."/>
            <person name="Kawagishi H."/>
        </authorList>
    </citation>
    <scope>NUCLEOTIDE SEQUENCE</scope>
    <source>
        <strain evidence="1">CH-1</strain>
        <plasmid evidence="1">pBC453</plasmid>
    </source>
</reference>
<reference evidence="2 3" key="3">
    <citation type="submission" date="2021-12" db="EMBL/GenBank/DDBJ databases">
        <title>Genomic and phenotypic characterization of three Burkholderia contaminans isolates recovered from different sources.</title>
        <authorList>
            <person name="Lopez De Volder A."/>
            <person name="Fan Y."/>
            <person name="Nunvar J."/>
            <person name="Herrera T."/>
            <person name="Timp W."/>
            <person name="Degrossi J."/>
        </authorList>
    </citation>
    <scope>NUCLEOTIDE SEQUENCE [LARGE SCALE GENOMIC DNA]</scope>
    <source>
        <strain evidence="2 3">LMG 23361</strain>
        <plasmid evidence="2 3">unnamed1</plasmid>
    </source>
</reference>
<proteinExistence type="predicted"/>